<dbReference type="Pfam" id="PF00083">
    <property type="entry name" value="Sugar_tr"/>
    <property type="match status" value="1"/>
</dbReference>
<dbReference type="SUPFAM" id="SSF103473">
    <property type="entry name" value="MFS general substrate transporter"/>
    <property type="match status" value="1"/>
</dbReference>
<dbReference type="InterPro" id="IPR036259">
    <property type="entry name" value="MFS_trans_sf"/>
</dbReference>
<dbReference type="InterPro" id="IPR005828">
    <property type="entry name" value="MFS_sugar_transport-like"/>
</dbReference>
<evidence type="ECO:0000259" key="6">
    <source>
        <dbReference type="PROSITE" id="PS50850"/>
    </source>
</evidence>
<proteinExistence type="predicted"/>
<evidence type="ECO:0000313" key="7">
    <source>
        <dbReference type="EnsemblMetazoa" id="SCAU006412-PA"/>
    </source>
</evidence>
<evidence type="ECO:0000313" key="8">
    <source>
        <dbReference type="Proteomes" id="UP000095300"/>
    </source>
</evidence>
<feature type="transmembrane region" description="Helical" evidence="5">
    <location>
        <begin position="352"/>
        <end position="374"/>
    </location>
</feature>
<evidence type="ECO:0000256" key="2">
    <source>
        <dbReference type="ARBA" id="ARBA00022692"/>
    </source>
</evidence>
<evidence type="ECO:0000256" key="3">
    <source>
        <dbReference type="ARBA" id="ARBA00022989"/>
    </source>
</evidence>
<dbReference type="STRING" id="35570.A0A1I8PAW8"/>
<dbReference type="GO" id="GO:0016020">
    <property type="term" value="C:membrane"/>
    <property type="evidence" value="ECO:0007669"/>
    <property type="project" value="UniProtKB-SubCell"/>
</dbReference>
<keyword evidence="3 5" id="KW-1133">Transmembrane helix</keyword>
<evidence type="ECO:0000256" key="1">
    <source>
        <dbReference type="ARBA" id="ARBA00004141"/>
    </source>
</evidence>
<evidence type="ECO:0000256" key="5">
    <source>
        <dbReference type="SAM" id="Phobius"/>
    </source>
</evidence>
<evidence type="ECO:0000256" key="4">
    <source>
        <dbReference type="ARBA" id="ARBA00023136"/>
    </source>
</evidence>
<dbReference type="PROSITE" id="PS50850">
    <property type="entry name" value="MFS"/>
    <property type="match status" value="1"/>
</dbReference>
<dbReference type="PANTHER" id="PTHR23529:SF2">
    <property type="entry name" value="GH19118P-RELATED"/>
    <property type="match status" value="1"/>
</dbReference>
<protein>
    <recommendedName>
        <fullName evidence="6">Major facilitator superfamily (MFS) profile domain-containing protein</fullName>
    </recommendedName>
</protein>
<reference evidence="7" key="1">
    <citation type="submission" date="2020-05" db="UniProtKB">
        <authorList>
            <consortium name="EnsemblMetazoa"/>
        </authorList>
    </citation>
    <scope>IDENTIFICATION</scope>
    <source>
        <strain evidence="7">USDA</strain>
    </source>
</reference>
<accession>A0A1I8PAW8</accession>
<feature type="transmembrane region" description="Helical" evidence="5">
    <location>
        <begin position="174"/>
        <end position="194"/>
    </location>
</feature>
<keyword evidence="2 5" id="KW-0812">Transmembrane</keyword>
<dbReference type="PANTHER" id="PTHR23529">
    <property type="entry name" value="GH19118P-RELATED"/>
    <property type="match status" value="1"/>
</dbReference>
<feature type="transmembrane region" description="Helical" evidence="5">
    <location>
        <begin position="106"/>
        <end position="127"/>
    </location>
</feature>
<name>A0A1I8PAW8_STOCA</name>
<feature type="domain" description="Major facilitator superfamily (MFS) profile" evidence="6">
    <location>
        <begin position="1"/>
        <end position="436"/>
    </location>
</feature>
<gene>
    <name evidence="7" type="primary">106088511</name>
</gene>
<dbReference type="EnsemblMetazoa" id="SCAU006412-RA">
    <property type="protein sequence ID" value="SCAU006412-PA"/>
    <property type="gene ID" value="SCAU006412"/>
</dbReference>
<dbReference type="InterPro" id="IPR020846">
    <property type="entry name" value="MFS_dom"/>
</dbReference>
<keyword evidence="8" id="KW-1185">Reference proteome</keyword>
<comment type="subcellular location">
    <subcellularLocation>
        <location evidence="1">Membrane</location>
        <topology evidence="1">Multi-pass membrane protein</topology>
    </subcellularLocation>
</comment>
<dbReference type="Proteomes" id="UP000095300">
    <property type="component" value="Unassembled WGS sequence"/>
</dbReference>
<sequence>MGVFGEKSQTGSRSFKQFQLSSLSTGFLIFISAGMGLAQSAGWSDHHVPVQHLHFYYSWLIAVIMGALLSLPLRNILPRKFLMGISSVFILAGGIIFVSLSHNVDALIASRYLNGVAIGLMTVPYLMHASEISPDNCRGLATGLEQFAVTVGMAIQTIASSQWNAKSCFTVNCFHGIMDTILAVLSLASLYYFIESPVDFLRFGDDAAALDCLAALQRPQGATMATHRRLVELKDYVLEHSNLSIMESLKRSSLPLVKMILYRSTILAFTSSMVLTVVANIAVRVNGATWSPVLGALLHIFGSCLTLAVVDKLGRKIPSIIWILCMGALLMPAAVIMGYLENVLNVAKMRTITSIWLSIQLFAGLFAANTSTYVSEAFPLRTKSYCMTLCVIVEQIIRIIIIARADYYGSDISLMAMSIIAMIAGACLLVMLPETRKTTLKEAQDRFISLFNFS</sequence>
<feature type="transmembrane region" description="Helical" evidence="5">
    <location>
        <begin position="55"/>
        <end position="74"/>
    </location>
</feature>
<feature type="transmembrane region" description="Helical" evidence="5">
    <location>
        <begin position="412"/>
        <end position="432"/>
    </location>
</feature>
<dbReference type="Gene3D" id="1.20.1250.20">
    <property type="entry name" value="MFS general substrate transporter like domains"/>
    <property type="match status" value="1"/>
</dbReference>
<feature type="transmembrane region" description="Helical" evidence="5">
    <location>
        <begin position="81"/>
        <end position="100"/>
    </location>
</feature>
<organism evidence="7 8">
    <name type="scientific">Stomoxys calcitrans</name>
    <name type="common">Stable fly</name>
    <name type="synonym">Conops calcitrans</name>
    <dbReference type="NCBI Taxonomy" id="35570"/>
    <lineage>
        <taxon>Eukaryota</taxon>
        <taxon>Metazoa</taxon>
        <taxon>Ecdysozoa</taxon>
        <taxon>Arthropoda</taxon>
        <taxon>Hexapoda</taxon>
        <taxon>Insecta</taxon>
        <taxon>Pterygota</taxon>
        <taxon>Neoptera</taxon>
        <taxon>Endopterygota</taxon>
        <taxon>Diptera</taxon>
        <taxon>Brachycera</taxon>
        <taxon>Muscomorpha</taxon>
        <taxon>Muscoidea</taxon>
        <taxon>Muscidae</taxon>
        <taxon>Stomoxys</taxon>
    </lineage>
</organism>
<dbReference type="AlphaFoldDB" id="A0A1I8PAW8"/>
<feature type="transmembrane region" description="Helical" evidence="5">
    <location>
        <begin position="320"/>
        <end position="340"/>
    </location>
</feature>
<dbReference type="VEuPathDB" id="VectorBase:SCAU006412"/>
<dbReference type="GO" id="GO:0022857">
    <property type="term" value="F:transmembrane transporter activity"/>
    <property type="evidence" value="ECO:0007669"/>
    <property type="project" value="InterPro"/>
</dbReference>
<keyword evidence="4 5" id="KW-0472">Membrane</keyword>
<dbReference type="OrthoDB" id="6612291at2759"/>
<feature type="transmembrane region" description="Helical" evidence="5">
    <location>
        <begin position="260"/>
        <end position="283"/>
    </location>
</feature>
<feature type="transmembrane region" description="Helical" evidence="5">
    <location>
        <begin position="289"/>
        <end position="308"/>
    </location>
</feature>
<feature type="transmembrane region" description="Helical" evidence="5">
    <location>
        <begin position="20"/>
        <end position="43"/>
    </location>
</feature>